<reference evidence="1 2" key="1">
    <citation type="submission" date="2023-10" db="EMBL/GenBank/DDBJ databases">
        <title>Comparative genomics analysis reveals potential genetic determinants of host preference in Cryptosporidium xiaoi.</title>
        <authorList>
            <person name="Xiao L."/>
            <person name="Li J."/>
        </authorList>
    </citation>
    <scope>NUCLEOTIDE SEQUENCE [LARGE SCALE GENOMIC DNA]</scope>
    <source>
        <strain evidence="1 2">52996</strain>
    </source>
</reference>
<gene>
    <name evidence="1" type="ORF">RS030_182717</name>
</gene>
<comment type="caution">
    <text evidence="1">The sequence shown here is derived from an EMBL/GenBank/DDBJ whole genome shotgun (WGS) entry which is preliminary data.</text>
</comment>
<evidence type="ECO:0008006" key="3">
    <source>
        <dbReference type="Google" id="ProtNLM"/>
    </source>
</evidence>
<dbReference type="Proteomes" id="UP001311799">
    <property type="component" value="Unassembled WGS sequence"/>
</dbReference>
<keyword evidence="2" id="KW-1185">Reference proteome</keyword>
<dbReference type="AlphaFoldDB" id="A0AAV9Y0X2"/>
<sequence length="111" mass="12742">MEGVRTEKKNTERHLSDLNLKIEGITSNLEVNHDIQSKLLATKKAIDEDLKNLSITSVDPDNVKKLSQMFDLSNTQAENILKSNKDNLYDSVRSLLLNFSEYEESKKQYII</sequence>
<accession>A0AAV9Y0X2</accession>
<evidence type="ECO:0000313" key="2">
    <source>
        <dbReference type="Proteomes" id="UP001311799"/>
    </source>
</evidence>
<name>A0AAV9Y0X2_9CRYT</name>
<dbReference type="EMBL" id="JAWDEY010000009">
    <property type="protein sequence ID" value="KAK6590110.1"/>
    <property type="molecule type" value="Genomic_DNA"/>
</dbReference>
<proteinExistence type="predicted"/>
<evidence type="ECO:0000313" key="1">
    <source>
        <dbReference type="EMBL" id="KAK6590110.1"/>
    </source>
</evidence>
<organism evidence="1 2">
    <name type="scientific">Cryptosporidium xiaoi</name>
    <dbReference type="NCBI Taxonomy" id="659607"/>
    <lineage>
        <taxon>Eukaryota</taxon>
        <taxon>Sar</taxon>
        <taxon>Alveolata</taxon>
        <taxon>Apicomplexa</taxon>
        <taxon>Conoidasida</taxon>
        <taxon>Coccidia</taxon>
        <taxon>Eucoccidiorida</taxon>
        <taxon>Eimeriorina</taxon>
        <taxon>Cryptosporidiidae</taxon>
        <taxon>Cryptosporidium</taxon>
    </lineage>
</organism>
<protein>
    <recommendedName>
        <fullName evidence="3">Nascent polypeptide-associated complex subunit alpha-like UBA domain-containing protein</fullName>
    </recommendedName>
</protein>